<protein>
    <submittedName>
        <fullName evidence="1">Serine/threonine protein phosphatase</fullName>
    </submittedName>
</protein>
<name>A0A3D2SMI0_9GAMM</name>
<sequence length="57" mass="6715">EMEQLLSSTFIQSPIYGTRCSNFLNMRNQQWNWLEKTQAGELKDQIIDLNIPLNKQS</sequence>
<dbReference type="Proteomes" id="UP000263596">
    <property type="component" value="Unassembled WGS sequence"/>
</dbReference>
<accession>A0A3D2SMI0</accession>
<comment type="caution">
    <text evidence="1">The sequence shown here is derived from an EMBL/GenBank/DDBJ whole genome shotgun (WGS) entry which is preliminary data.</text>
</comment>
<proteinExistence type="predicted"/>
<dbReference type="AlphaFoldDB" id="A0A3D2SMI0"/>
<organism evidence="1 2">
    <name type="scientific">Acinetobacter ursingii</name>
    <dbReference type="NCBI Taxonomy" id="108980"/>
    <lineage>
        <taxon>Bacteria</taxon>
        <taxon>Pseudomonadati</taxon>
        <taxon>Pseudomonadota</taxon>
        <taxon>Gammaproteobacteria</taxon>
        <taxon>Moraxellales</taxon>
        <taxon>Moraxellaceae</taxon>
        <taxon>Acinetobacter</taxon>
    </lineage>
</organism>
<feature type="non-terminal residue" evidence="1">
    <location>
        <position position="1"/>
    </location>
</feature>
<gene>
    <name evidence="1" type="ORF">DHW29_10735</name>
</gene>
<dbReference type="EMBL" id="DPVE01000186">
    <property type="protein sequence ID" value="HCK30606.1"/>
    <property type="molecule type" value="Genomic_DNA"/>
</dbReference>
<evidence type="ECO:0000313" key="2">
    <source>
        <dbReference type="Proteomes" id="UP000263596"/>
    </source>
</evidence>
<evidence type="ECO:0000313" key="1">
    <source>
        <dbReference type="EMBL" id="HCK30606.1"/>
    </source>
</evidence>
<reference evidence="1 2" key="1">
    <citation type="journal article" date="2018" name="Nat. Biotechnol.">
        <title>A standardized bacterial taxonomy based on genome phylogeny substantially revises the tree of life.</title>
        <authorList>
            <person name="Parks D.H."/>
            <person name="Chuvochina M."/>
            <person name="Waite D.W."/>
            <person name="Rinke C."/>
            <person name="Skarshewski A."/>
            <person name="Chaumeil P.A."/>
            <person name="Hugenholtz P."/>
        </authorList>
    </citation>
    <scope>NUCLEOTIDE SEQUENCE [LARGE SCALE GENOMIC DNA]</scope>
    <source>
        <strain evidence="1">UBA9669</strain>
    </source>
</reference>